<accession>A0A834SJL8</accession>
<comment type="caution">
    <text evidence="1">The sequence shown here is derived from an EMBL/GenBank/DDBJ whole genome shotgun (WGS) entry which is preliminary data.</text>
</comment>
<dbReference type="EMBL" id="JAAIUW010000013">
    <property type="protein sequence ID" value="KAF7802112.1"/>
    <property type="molecule type" value="Genomic_DNA"/>
</dbReference>
<evidence type="ECO:0000313" key="1">
    <source>
        <dbReference type="EMBL" id="KAF7802112.1"/>
    </source>
</evidence>
<proteinExistence type="predicted"/>
<protein>
    <submittedName>
        <fullName evidence="1">Uncharacterized protein</fullName>
    </submittedName>
</protein>
<name>A0A834SJL8_9FABA</name>
<keyword evidence="2" id="KW-1185">Reference proteome</keyword>
<sequence>MKPIVFAKLSGIDAQIGLVMAWEDSGSCLNIFRMRNHGRNVQEVRVKSLVAQVSEIEWIALYLRNHVDWILELESSWQGRTVDHVLTYSGWEITVGSQKRSRIESQKRSRSTSQKSCCVSERNRSVRFVFAKPSGFDARIGVSIAWKERGSCLNIFQMRNHIQI</sequence>
<organism evidence="1 2">
    <name type="scientific">Senna tora</name>
    <dbReference type="NCBI Taxonomy" id="362788"/>
    <lineage>
        <taxon>Eukaryota</taxon>
        <taxon>Viridiplantae</taxon>
        <taxon>Streptophyta</taxon>
        <taxon>Embryophyta</taxon>
        <taxon>Tracheophyta</taxon>
        <taxon>Spermatophyta</taxon>
        <taxon>Magnoliopsida</taxon>
        <taxon>eudicotyledons</taxon>
        <taxon>Gunneridae</taxon>
        <taxon>Pentapetalae</taxon>
        <taxon>rosids</taxon>
        <taxon>fabids</taxon>
        <taxon>Fabales</taxon>
        <taxon>Fabaceae</taxon>
        <taxon>Caesalpinioideae</taxon>
        <taxon>Cassia clade</taxon>
        <taxon>Senna</taxon>
    </lineage>
</organism>
<dbReference type="Proteomes" id="UP000634136">
    <property type="component" value="Unassembled WGS sequence"/>
</dbReference>
<reference evidence="1" key="1">
    <citation type="submission" date="2020-09" db="EMBL/GenBank/DDBJ databases">
        <title>Genome-Enabled Discovery of Anthraquinone Biosynthesis in Senna tora.</title>
        <authorList>
            <person name="Kang S.-H."/>
            <person name="Pandey R.P."/>
            <person name="Lee C.-M."/>
            <person name="Sim J.-S."/>
            <person name="Jeong J.-T."/>
            <person name="Choi B.-S."/>
            <person name="Jung M."/>
            <person name="Ginzburg D."/>
            <person name="Zhao K."/>
            <person name="Won S.Y."/>
            <person name="Oh T.-J."/>
            <person name="Yu Y."/>
            <person name="Kim N.-H."/>
            <person name="Lee O.R."/>
            <person name="Lee T.-H."/>
            <person name="Bashyal P."/>
            <person name="Kim T.-S."/>
            <person name="Lee W.-H."/>
            <person name="Kawkins C."/>
            <person name="Kim C.-K."/>
            <person name="Kim J.S."/>
            <person name="Ahn B.O."/>
            <person name="Rhee S.Y."/>
            <person name="Sohng J.K."/>
        </authorList>
    </citation>
    <scope>NUCLEOTIDE SEQUENCE</scope>
    <source>
        <tissue evidence="1">Leaf</tissue>
    </source>
</reference>
<dbReference type="AlphaFoldDB" id="A0A834SJL8"/>
<evidence type="ECO:0000313" key="2">
    <source>
        <dbReference type="Proteomes" id="UP000634136"/>
    </source>
</evidence>
<gene>
    <name evidence="1" type="ORF">G2W53_041223</name>
</gene>